<keyword evidence="2" id="KW-1185">Reference proteome</keyword>
<protein>
    <recommendedName>
        <fullName evidence="3">Reverse transcriptase</fullName>
    </recommendedName>
</protein>
<dbReference type="PANTHER" id="PTHR11439">
    <property type="entry name" value="GAG-POL-RELATED RETROTRANSPOSON"/>
    <property type="match status" value="1"/>
</dbReference>
<accession>A0AAV3RJP4</accession>
<evidence type="ECO:0008006" key="3">
    <source>
        <dbReference type="Google" id="ProtNLM"/>
    </source>
</evidence>
<comment type="caution">
    <text evidence="1">The sequence shown here is derived from an EMBL/GenBank/DDBJ whole genome shotgun (WGS) entry which is preliminary data.</text>
</comment>
<name>A0AAV3RJP4_LITER</name>
<gene>
    <name evidence="1" type="ORF">LIER_28392</name>
</gene>
<evidence type="ECO:0000313" key="2">
    <source>
        <dbReference type="Proteomes" id="UP001454036"/>
    </source>
</evidence>
<evidence type="ECO:0000313" key="1">
    <source>
        <dbReference type="EMBL" id="GAA0175157.1"/>
    </source>
</evidence>
<dbReference type="Proteomes" id="UP001454036">
    <property type="component" value="Unassembled WGS sequence"/>
</dbReference>
<dbReference type="AlphaFoldDB" id="A0AAV3RJP4"/>
<proteinExistence type="predicted"/>
<sequence>MFLTQQKYIRDILTDLKMENTNVVATPLPHDWKVQDPNSPEIEDPVVYRRLVGRLLYLNFTKPDLTFSVHYLSQFMQHPT</sequence>
<reference evidence="1 2" key="1">
    <citation type="submission" date="2024-01" db="EMBL/GenBank/DDBJ databases">
        <title>The complete chloroplast genome sequence of Lithospermum erythrorhizon: insights into the phylogenetic relationship among Boraginaceae species and the maternal lineages of purple gromwells.</title>
        <authorList>
            <person name="Okada T."/>
            <person name="Watanabe K."/>
        </authorList>
    </citation>
    <scope>NUCLEOTIDE SEQUENCE [LARGE SCALE GENOMIC DNA]</scope>
</reference>
<organism evidence="1 2">
    <name type="scientific">Lithospermum erythrorhizon</name>
    <name type="common">Purple gromwell</name>
    <name type="synonym">Lithospermum officinale var. erythrorhizon</name>
    <dbReference type="NCBI Taxonomy" id="34254"/>
    <lineage>
        <taxon>Eukaryota</taxon>
        <taxon>Viridiplantae</taxon>
        <taxon>Streptophyta</taxon>
        <taxon>Embryophyta</taxon>
        <taxon>Tracheophyta</taxon>
        <taxon>Spermatophyta</taxon>
        <taxon>Magnoliopsida</taxon>
        <taxon>eudicotyledons</taxon>
        <taxon>Gunneridae</taxon>
        <taxon>Pentapetalae</taxon>
        <taxon>asterids</taxon>
        <taxon>lamiids</taxon>
        <taxon>Boraginales</taxon>
        <taxon>Boraginaceae</taxon>
        <taxon>Boraginoideae</taxon>
        <taxon>Lithospermeae</taxon>
        <taxon>Lithospermum</taxon>
    </lineage>
</organism>
<dbReference type="PANTHER" id="PTHR11439:SF501">
    <property type="entry name" value="RNA-DIRECTED DNA POLYMERASE"/>
    <property type="match status" value="1"/>
</dbReference>
<dbReference type="EMBL" id="BAABME010009436">
    <property type="protein sequence ID" value="GAA0175157.1"/>
    <property type="molecule type" value="Genomic_DNA"/>
</dbReference>